<dbReference type="InterPro" id="IPR025233">
    <property type="entry name" value="DUF4176"/>
</dbReference>
<reference evidence="1 2" key="1">
    <citation type="submission" date="2011-02" db="EMBL/GenBank/DDBJ databases">
        <authorList>
            <person name="Stanhope M.J."/>
            <person name="Durkin A.S."/>
            <person name="Hostetler J."/>
            <person name="Kim M."/>
            <person name="Radune D."/>
            <person name="Singh I."/>
            <person name="Town C.D."/>
        </authorList>
    </citation>
    <scope>NUCLEOTIDE SEQUENCE [LARGE SCALE GENOMIC DNA]</scope>
    <source>
        <strain evidence="1 2">NCFD 2020</strain>
    </source>
</reference>
<evidence type="ECO:0000313" key="1">
    <source>
        <dbReference type="EMBL" id="EGE53646.1"/>
    </source>
</evidence>
<dbReference type="Proteomes" id="UP000003732">
    <property type="component" value="Unassembled WGS sequence"/>
</dbReference>
<gene>
    <name evidence="1" type="ORF">SPB_1332</name>
</gene>
<dbReference type="AlphaFoldDB" id="F1YXC3"/>
<evidence type="ECO:0000313" key="2">
    <source>
        <dbReference type="Proteomes" id="UP000003732"/>
    </source>
</evidence>
<dbReference type="GeneID" id="61420968"/>
<proteinExistence type="predicted"/>
<dbReference type="HOGENOM" id="CLU_158514_1_0_9"/>
<name>F1YXC3_9STRE</name>
<accession>F1YXC3</accession>
<dbReference type="Pfam" id="PF13780">
    <property type="entry name" value="DUF4176"/>
    <property type="match status" value="1"/>
</dbReference>
<protein>
    <recommendedName>
        <fullName evidence="3">DUF4176 domain-containing protein</fullName>
    </recommendedName>
</protein>
<dbReference type="RefSeq" id="WP_003103542.1">
    <property type="nucleotide sequence ID" value="NZ_AEUT02000001.1"/>
</dbReference>
<sequence>MNEEILPLGSVVTLKNGDGSEVMIVTRAAIIEENGSEVYFDYGSVLIPQGMVSPENVYFFNIENIENVFLKVTKTKMN</sequence>
<evidence type="ECO:0008006" key="3">
    <source>
        <dbReference type="Google" id="ProtNLM"/>
    </source>
</evidence>
<dbReference type="EMBL" id="AEUT02000001">
    <property type="protein sequence ID" value="EGE53646.1"/>
    <property type="molecule type" value="Genomic_DNA"/>
</dbReference>
<comment type="caution">
    <text evidence="1">The sequence shown here is derived from an EMBL/GenBank/DDBJ whole genome shotgun (WGS) entry which is preliminary data.</text>
</comment>
<dbReference type="eggNOG" id="COG4495">
    <property type="taxonomic scope" value="Bacteria"/>
</dbReference>
<organism evidence="1 2">
    <name type="scientific">Streptococcus parauberis NCFD 2020</name>
    <dbReference type="NCBI Taxonomy" id="873447"/>
    <lineage>
        <taxon>Bacteria</taxon>
        <taxon>Bacillati</taxon>
        <taxon>Bacillota</taxon>
        <taxon>Bacilli</taxon>
        <taxon>Lactobacillales</taxon>
        <taxon>Streptococcaceae</taxon>
        <taxon>Streptococcus</taxon>
    </lineage>
</organism>